<keyword evidence="2" id="KW-0732">Signal</keyword>
<dbReference type="RefSeq" id="XP_038786537.1">
    <property type="nucleotide sequence ID" value="XM_038930848.1"/>
</dbReference>
<name>A0A8H7EHU6_9PLEO</name>
<evidence type="ECO:0000313" key="4">
    <source>
        <dbReference type="EMBL" id="KAF7676296.1"/>
    </source>
</evidence>
<dbReference type="InterPro" id="IPR002227">
    <property type="entry name" value="Tyrosinase_Cu-bd"/>
</dbReference>
<dbReference type="PANTHER" id="PTHR11474">
    <property type="entry name" value="TYROSINASE FAMILY MEMBER"/>
    <property type="match status" value="1"/>
</dbReference>
<dbReference type="InterPro" id="IPR050316">
    <property type="entry name" value="Tyrosinase/Hemocyanin"/>
</dbReference>
<dbReference type="Proteomes" id="UP000596902">
    <property type="component" value="Unassembled WGS sequence"/>
</dbReference>
<proteinExistence type="predicted"/>
<organism evidence="4 5">
    <name type="scientific">Alternaria burnsii</name>
    <dbReference type="NCBI Taxonomy" id="1187904"/>
    <lineage>
        <taxon>Eukaryota</taxon>
        <taxon>Fungi</taxon>
        <taxon>Dikarya</taxon>
        <taxon>Ascomycota</taxon>
        <taxon>Pezizomycotina</taxon>
        <taxon>Dothideomycetes</taxon>
        <taxon>Pleosporomycetidae</taxon>
        <taxon>Pleosporales</taxon>
        <taxon>Pleosporineae</taxon>
        <taxon>Pleosporaceae</taxon>
        <taxon>Alternaria</taxon>
        <taxon>Alternaria sect. Alternaria</taxon>
    </lineage>
</organism>
<dbReference type="Gene3D" id="1.10.1280.10">
    <property type="entry name" value="Di-copper center containing domain from catechol oxidase"/>
    <property type="match status" value="1"/>
</dbReference>
<dbReference type="GO" id="GO:0046872">
    <property type="term" value="F:metal ion binding"/>
    <property type="evidence" value="ECO:0007669"/>
    <property type="project" value="UniProtKB-KW"/>
</dbReference>
<dbReference type="PROSITE" id="PS00498">
    <property type="entry name" value="TYROSINASE_2"/>
    <property type="match status" value="1"/>
</dbReference>
<dbReference type="GeneID" id="62204026"/>
<evidence type="ECO:0000259" key="3">
    <source>
        <dbReference type="PROSITE" id="PS00498"/>
    </source>
</evidence>
<sequence length="382" mass="41901">MKATTLALAVFCGGTSAAILRNDALAAQALAKLSLNVAQHGYPDAGKCTLKNVAVRQEWSTLSESQKLNYIDAVKCLGKKPAKTPAAIASGARSRFDDFIVTHILQTMSIHGTGNFLSWHRYYIWAYEQALRNECGYKGYLPYNNWSRWAKDPLASPLFDGSKTSISGDGEYVAGRGSWCLPNEVRCMVTFHSANGGGCIKSGPFKDWKINLGPIQTTAKGVPPNPQADGLGYNPRCLSRDINSQASNETRDEMVVDLITNYPDILSFQNKMQNFTLGVMGVHNGGHYTIGGDSGMDMFNSPADPSFYFHHAMIDRVWWTWQALDLRNRPNTIAGTMTFLNNPPSRNATLDDVLSVGYVGKPNITIKDAQSTIAGPFCYVYA</sequence>
<accession>A0A8H7EHU6</accession>
<keyword evidence="1" id="KW-0479">Metal-binding</keyword>
<reference evidence="4" key="2">
    <citation type="submission" date="2020-08" db="EMBL/GenBank/DDBJ databases">
        <title>Draft Genome Sequence of Cumin Blight Pathogen Alternaria burnsii.</title>
        <authorList>
            <person name="Feng Z."/>
        </authorList>
    </citation>
    <scope>NUCLEOTIDE SEQUENCE</scope>
    <source>
        <strain evidence="4">CBS107.38</strain>
    </source>
</reference>
<dbReference type="EMBL" id="JAAABM010000007">
    <property type="protein sequence ID" value="KAF7676296.1"/>
    <property type="molecule type" value="Genomic_DNA"/>
</dbReference>
<dbReference type="PANTHER" id="PTHR11474:SF116">
    <property type="entry name" value="TYROSINASE"/>
    <property type="match status" value="1"/>
</dbReference>
<evidence type="ECO:0000256" key="2">
    <source>
        <dbReference type="SAM" id="SignalP"/>
    </source>
</evidence>
<dbReference type="Pfam" id="PF00264">
    <property type="entry name" value="Tyrosinase"/>
    <property type="match status" value="1"/>
</dbReference>
<comment type="caution">
    <text evidence="4">The sequence shown here is derived from an EMBL/GenBank/DDBJ whole genome shotgun (WGS) entry which is preliminary data.</text>
</comment>
<evidence type="ECO:0000256" key="1">
    <source>
        <dbReference type="ARBA" id="ARBA00022723"/>
    </source>
</evidence>
<gene>
    <name evidence="4" type="ORF">GT037_005801</name>
</gene>
<protein>
    <submittedName>
        <fullName evidence="4">Di-copper centre-containing protein</fullName>
    </submittedName>
</protein>
<feature type="signal peptide" evidence="2">
    <location>
        <begin position="1"/>
        <end position="17"/>
    </location>
</feature>
<keyword evidence="5" id="KW-1185">Reference proteome</keyword>
<dbReference type="SUPFAM" id="SSF48056">
    <property type="entry name" value="Di-copper centre-containing domain"/>
    <property type="match status" value="1"/>
</dbReference>
<dbReference type="AlphaFoldDB" id="A0A8H7EHU6"/>
<dbReference type="PRINTS" id="PR00092">
    <property type="entry name" value="TYROSINASE"/>
</dbReference>
<dbReference type="OrthoDB" id="6132182at2759"/>
<evidence type="ECO:0000313" key="5">
    <source>
        <dbReference type="Proteomes" id="UP000596902"/>
    </source>
</evidence>
<dbReference type="GO" id="GO:0016491">
    <property type="term" value="F:oxidoreductase activity"/>
    <property type="evidence" value="ECO:0007669"/>
    <property type="project" value="InterPro"/>
</dbReference>
<feature type="domain" description="Tyrosinase copper-binding" evidence="3">
    <location>
        <begin position="304"/>
        <end position="315"/>
    </location>
</feature>
<dbReference type="InterPro" id="IPR008922">
    <property type="entry name" value="Di-copper_centre_dom_sf"/>
</dbReference>
<reference evidence="4" key="1">
    <citation type="submission" date="2020-01" db="EMBL/GenBank/DDBJ databases">
        <authorList>
            <person name="Feng Z.H.Z."/>
        </authorList>
    </citation>
    <scope>NUCLEOTIDE SEQUENCE</scope>
    <source>
        <strain evidence="4">CBS107.38</strain>
    </source>
</reference>
<feature type="chain" id="PRO_5034487933" evidence="2">
    <location>
        <begin position="18"/>
        <end position="382"/>
    </location>
</feature>